<sequence>MSESLYPLLLLIFASVFGGWIRRLSGFGGALIMSPLLMWVFPLPFLIPIVMSAEIFGGILLSRHWKVHSDDRPRLWRMLFFAGVLLPLGLWLGSFAPIWLIKAFTSVLVLLFASYLLLRPHFRIAISKLFDGFAGGLSGLLLGSCGIGGPPAALYLNATDHPFERTRALLSQFISGISVCAIVAASLIGGSVGWLTYLFAAIPAYWVGMEMASYLLKRHDLSHEAIRRLCLILLIGNSGFNLLLLLISKSL</sequence>
<dbReference type="PANTHER" id="PTHR30269">
    <property type="entry name" value="TRANSMEMBRANE PROTEIN YFCA"/>
    <property type="match status" value="1"/>
</dbReference>
<dbReference type="PANTHER" id="PTHR30269:SF37">
    <property type="entry name" value="MEMBRANE TRANSPORTER PROTEIN"/>
    <property type="match status" value="1"/>
</dbReference>
<dbReference type="InterPro" id="IPR052017">
    <property type="entry name" value="TSUP"/>
</dbReference>
<proteinExistence type="inferred from homology"/>
<keyword evidence="6 8" id="KW-1133">Transmembrane helix</keyword>
<evidence type="ECO:0000256" key="4">
    <source>
        <dbReference type="ARBA" id="ARBA00022475"/>
    </source>
</evidence>
<reference evidence="9 10" key="1">
    <citation type="submission" date="2018-04" db="EMBL/GenBank/DDBJ databases">
        <title>Polynucleobacter sp. LimPoW16 genome.</title>
        <authorList>
            <person name="Hahn M.W."/>
        </authorList>
    </citation>
    <scope>NUCLEOTIDE SEQUENCE [LARGE SCALE GENOMIC DNA]</scope>
    <source>
        <strain evidence="9 10">LimPoW16</strain>
    </source>
</reference>
<evidence type="ECO:0000313" key="9">
    <source>
        <dbReference type="EMBL" id="QKM62959.1"/>
    </source>
</evidence>
<keyword evidence="10" id="KW-1185">Reference proteome</keyword>
<feature type="transmembrane region" description="Helical" evidence="8">
    <location>
        <begin position="169"/>
        <end position="188"/>
    </location>
</feature>
<dbReference type="Proteomes" id="UP000500806">
    <property type="component" value="Chromosome"/>
</dbReference>
<evidence type="ECO:0000256" key="1">
    <source>
        <dbReference type="ARBA" id="ARBA00004651"/>
    </source>
</evidence>
<feature type="transmembrane region" description="Helical" evidence="8">
    <location>
        <begin position="228"/>
        <end position="247"/>
    </location>
</feature>
<evidence type="ECO:0000256" key="2">
    <source>
        <dbReference type="ARBA" id="ARBA00009142"/>
    </source>
</evidence>
<dbReference type="RefSeq" id="WP_173943825.1">
    <property type="nucleotide sequence ID" value="NZ_CBCSCD010000001.1"/>
</dbReference>
<protein>
    <recommendedName>
        <fullName evidence="8">Probable membrane transporter protein</fullName>
    </recommendedName>
</protein>
<keyword evidence="5 8" id="KW-0812">Transmembrane</keyword>
<evidence type="ECO:0000256" key="7">
    <source>
        <dbReference type="ARBA" id="ARBA00023136"/>
    </source>
</evidence>
<dbReference type="InterPro" id="IPR002781">
    <property type="entry name" value="TM_pro_TauE-like"/>
</dbReference>
<keyword evidence="7 8" id="KW-0472">Membrane</keyword>
<name>A0A6M9PQP3_9BURK</name>
<evidence type="ECO:0000256" key="3">
    <source>
        <dbReference type="ARBA" id="ARBA00022448"/>
    </source>
</evidence>
<evidence type="ECO:0000256" key="5">
    <source>
        <dbReference type="ARBA" id="ARBA00022692"/>
    </source>
</evidence>
<dbReference type="KEGG" id="pani:DCO16_07765"/>
<dbReference type="EMBL" id="CP028941">
    <property type="protein sequence ID" value="QKM62959.1"/>
    <property type="molecule type" value="Genomic_DNA"/>
</dbReference>
<evidence type="ECO:0000313" key="10">
    <source>
        <dbReference type="Proteomes" id="UP000500806"/>
    </source>
</evidence>
<evidence type="ECO:0000256" key="6">
    <source>
        <dbReference type="ARBA" id="ARBA00022989"/>
    </source>
</evidence>
<evidence type="ECO:0000256" key="8">
    <source>
        <dbReference type="RuleBase" id="RU363041"/>
    </source>
</evidence>
<keyword evidence="4 8" id="KW-1003">Cell membrane</keyword>
<accession>A0A6M9PQP3</accession>
<comment type="similarity">
    <text evidence="2 8">Belongs to the 4-toluene sulfonate uptake permease (TSUP) (TC 2.A.102) family.</text>
</comment>
<organism evidence="9 10">
    <name type="scientific">Polynucleobacter antarcticus</name>
    <dbReference type="NCBI Taxonomy" id="1743162"/>
    <lineage>
        <taxon>Bacteria</taxon>
        <taxon>Pseudomonadati</taxon>
        <taxon>Pseudomonadota</taxon>
        <taxon>Betaproteobacteria</taxon>
        <taxon>Burkholderiales</taxon>
        <taxon>Burkholderiaceae</taxon>
        <taxon>Polynucleobacter</taxon>
    </lineage>
</organism>
<dbReference type="AlphaFoldDB" id="A0A6M9PQP3"/>
<keyword evidence="3" id="KW-0813">Transport</keyword>
<gene>
    <name evidence="9" type="ORF">DCO16_07765</name>
</gene>
<dbReference type="GO" id="GO:0005886">
    <property type="term" value="C:plasma membrane"/>
    <property type="evidence" value="ECO:0007669"/>
    <property type="project" value="UniProtKB-SubCell"/>
</dbReference>
<feature type="transmembrane region" description="Helical" evidence="8">
    <location>
        <begin position="74"/>
        <end position="92"/>
    </location>
</feature>
<comment type="subcellular location">
    <subcellularLocation>
        <location evidence="1 8">Cell membrane</location>
        <topology evidence="1 8">Multi-pass membrane protein</topology>
    </subcellularLocation>
</comment>
<feature type="transmembrane region" description="Helical" evidence="8">
    <location>
        <begin position="194"/>
        <end position="216"/>
    </location>
</feature>
<dbReference type="Pfam" id="PF01925">
    <property type="entry name" value="TauE"/>
    <property type="match status" value="1"/>
</dbReference>
<feature type="transmembrane region" description="Helical" evidence="8">
    <location>
        <begin position="36"/>
        <end position="62"/>
    </location>
</feature>